<sequence>MRRSREDRAFIALDWILVLLIFVCVAYPLWYILVMSFDGDIYNTSVRLFPRSFSLNGYVAVFNYTKIWSGYWNSIVYMVLGTAVNMVVTICAAYPLSRRDVRGRNFISLLFAFTMYFSGGLIPSYLLISSLGMIDTLWAMIIPGAMSVYNMIVMRTYFESSIPGDLREAASIDGCNNMVFLLRIVLPLSTPVLAVIGMYYAVGHWNSYFNALLYLNDYRRYPLQMIIREILVINSVDSNAMADYDPEAASAMMERMEIMRYSLAVVASLPMLILFPFVQKYFVKGMMIGAVKG</sequence>
<dbReference type="Proteomes" id="UP000824140">
    <property type="component" value="Unassembled WGS sequence"/>
</dbReference>
<feature type="transmembrane region" description="Helical" evidence="7">
    <location>
        <begin position="179"/>
        <end position="202"/>
    </location>
</feature>
<keyword evidence="6 7" id="KW-0472">Membrane</keyword>
<feature type="transmembrane region" description="Helical" evidence="7">
    <location>
        <begin position="138"/>
        <end position="158"/>
    </location>
</feature>
<evidence type="ECO:0000313" key="9">
    <source>
        <dbReference type="EMBL" id="HIS93009.1"/>
    </source>
</evidence>
<feature type="transmembrane region" description="Helical" evidence="7">
    <location>
        <begin position="12"/>
        <end position="33"/>
    </location>
</feature>
<evidence type="ECO:0000256" key="6">
    <source>
        <dbReference type="ARBA" id="ARBA00023136"/>
    </source>
</evidence>
<reference evidence="9" key="1">
    <citation type="submission" date="2020-10" db="EMBL/GenBank/DDBJ databases">
        <authorList>
            <person name="Gilroy R."/>
        </authorList>
    </citation>
    <scope>NUCLEOTIDE SEQUENCE</scope>
    <source>
        <strain evidence="9">13766</strain>
    </source>
</reference>
<evidence type="ECO:0000256" key="7">
    <source>
        <dbReference type="SAM" id="Phobius"/>
    </source>
</evidence>
<protein>
    <submittedName>
        <fullName evidence="9">Carbohydrate ABC transporter permease</fullName>
    </submittedName>
</protein>
<feature type="transmembrane region" description="Helical" evidence="7">
    <location>
        <begin position="75"/>
        <end position="94"/>
    </location>
</feature>
<feature type="domain" description="ABC transmembrane type-1" evidence="8">
    <location>
        <begin position="71"/>
        <end position="265"/>
    </location>
</feature>
<evidence type="ECO:0000256" key="4">
    <source>
        <dbReference type="ARBA" id="ARBA00022692"/>
    </source>
</evidence>
<dbReference type="PANTHER" id="PTHR43744:SF9">
    <property type="entry name" value="POLYGALACTURONAN_RHAMNOGALACTURONAN TRANSPORT SYSTEM PERMEASE PROTEIN YTCP"/>
    <property type="match status" value="1"/>
</dbReference>
<gene>
    <name evidence="9" type="ORF">IAA84_08355</name>
</gene>
<dbReference type="InterPro" id="IPR000515">
    <property type="entry name" value="MetI-like"/>
</dbReference>
<proteinExistence type="predicted"/>
<evidence type="ECO:0000313" key="10">
    <source>
        <dbReference type="Proteomes" id="UP000824140"/>
    </source>
</evidence>
<dbReference type="AlphaFoldDB" id="A0A9D1G0V4"/>
<comment type="caution">
    <text evidence="9">The sequence shown here is derived from an EMBL/GenBank/DDBJ whole genome shotgun (WGS) entry which is preliminary data.</text>
</comment>
<dbReference type="PANTHER" id="PTHR43744">
    <property type="entry name" value="ABC TRANSPORTER PERMEASE PROTEIN MG189-RELATED-RELATED"/>
    <property type="match status" value="1"/>
</dbReference>
<organism evidence="9 10">
    <name type="scientific">Candidatus Alectryocaccomicrobium excrementavium</name>
    <dbReference type="NCBI Taxonomy" id="2840668"/>
    <lineage>
        <taxon>Bacteria</taxon>
        <taxon>Bacillati</taxon>
        <taxon>Bacillota</taxon>
        <taxon>Clostridia</taxon>
        <taxon>Candidatus Alectryocaccomicrobium</taxon>
    </lineage>
</organism>
<dbReference type="EMBL" id="DVJN01000168">
    <property type="protein sequence ID" value="HIS93009.1"/>
    <property type="molecule type" value="Genomic_DNA"/>
</dbReference>
<evidence type="ECO:0000256" key="2">
    <source>
        <dbReference type="ARBA" id="ARBA00022448"/>
    </source>
</evidence>
<feature type="transmembrane region" description="Helical" evidence="7">
    <location>
        <begin position="106"/>
        <end position="126"/>
    </location>
</feature>
<evidence type="ECO:0000256" key="1">
    <source>
        <dbReference type="ARBA" id="ARBA00004651"/>
    </source>
</evidence>
<keyword evidence="2" id="KW-0813">Transport</keyword>
<dbReference type="InterPro" id="IPR035906">
    <property type="entry name" value="MetI-like_sf"/>
</dbReference>
<dbReference type="PROSITE" id="PS50928">
    <property type="entry name" value="ABC_TM1"/>
    <property type="match status" value="1"/>
</dbReference>
<reference evidence="9" key="2">
    <citation type="journal article" date="2021" name="PeerJ">
        <title>Extensive microbial diversity within the chicken gut microbiome revealed by metagenomics and culture.</title>
        <authorList>
            <person name="Gilroy R."/>
            <person name="Ravi A."/>
            <person name="Getino M."/>
            <person name="Pursley I."/>
            <person name="Horton D.L."/>
            <person name="Alikhan N.F."/>
            <person name="Baker D."/>
            <person name="Gharbi K."/>
            <person name="Hall N."/>
            <person name="Watson M."/>
            <person name="Adriaenssens E.M."/>
            <person name="Foster-Nyarko E."/>
            <person name="Jarju S."/>
            <person name="Secka A."/>
            <person name="Antonio M."/>
            <person name="Oren A."/>
            <person name="Chaudhuri R.R."/>
            <person name="La Ragione R."/>
            <person name="Hildebrand F."/>
            <person name="Pallen M.J."/>
        </authorList>
    </citation>
    <scope>NUCLEOTIDE SEQUENCE</scope>
    <source>
        <strain evidence="9">13766</strain>
    </source>
</reference>
<evidence type="ECO:0000259" key="8">
    <source>
        <dbReference type="PROSITE" id="PS50928"/>
    </source>
</evidence>
<dbReference type="Gene3D" id="1.10.3720.10">
    <property type="entry name" value="MetI-like"/>
    <property type="match status" value="1"/>
</dbReference>
<comment type="subcellular location">
    <subcellularLocation>
        <location evidence="1">Cell membrane</location>
        <topology evidence="1">Multi-pass membrane protein</topology>
    </subcellularLocation>
</comment>
<feature type="transmembrane region" description="Helical" evidence="7">
    <location>
        <begin position="258"/>
        <end position="278"/>
    </location>
</feature>
<keyword evidence="3" id="KW-1003">Cell membrane</keyword>
<accession>A0A9D1G0V4</accession>
<keyword evidence="5 7" id="KW-1133">Transmembrane helix</keyword>
<dbReference type="CDD" id="cd06261">
    <property type="entry name" value="TM_PBP2"/>
    <property type="match status" value="1"/>
</dbReference>
<dbReference type="GO" id="GO:0005886">
    <property type="term" value="C:plasma membrane"/>
    <property type="evidence" value="ECO:0007669"/>
    <property type="project" value="UniProtKB-SubCell"/>
</dbReference>
<evidence type="ECO:0000256" key="5">
    <source>
        <dbReference type="ARBA" id="ARBA00022989"/>
    </source>
</evidence>
<keyword evidence="4 7" id="KW-0812">Transmembrane</keyword>
<evidence type="ECO:0000256" key="3">
    <source>
        <dbReference type="ARBA" id="ARBA00022475"/>
    </source>
</evidence>
<dbReference type="SUPFAM" id="SSF161098">
    <property type="entry name" value="MetI-like"/>
    <property type="match status" value="1"/>
</dbReference>
<name>A0A9D1G0V4_9FIRM</name>
<dbReference type="GO" id="GO:0055085">
    <property type="term" value="P:transmembrane transport"/>
    <property type="evidence" value="ECO:0007669"/>
    <property type="project" value="InterPro"/>
</dbReference>